<dbReference type="PATRIC" id="fig|634452.3.peg.2113"/>
<proteinExistence type="predicted"/>
<reference evidence="1 2" key="1">
    <citation type="journal article" date="2009" name="Nucleic Acids Res.">
        <title>Whole-genome analyses reveal genetic instability of Acetobacter pasteurianus.</title>
        <authorList>
            <person name="Azuma Y."/>
            <person name="Hosoyama A."/>
            <person name="Matsutani M."/>
            <person name="Furuya N."/>
            <person name="Horikawa H."/>
            <person name="Harada T."/>
            <person name="Hirakawa H."/>
            <person name="Kuhara S."/>
            <person name="Matsushita K."/>
            <person name="Fujita N."/>
            <person name="Shirai M."/>
        </authorList>
    </citation>
    <scope>NUCLEOTIDE SEQUENCE [LARGE SCALE GENOMIC DNA]</scope>
    <source>
        <strain evidence="2">NBRC 105184 / IFO 3283-01</strain>
    </source>
</reference>
<dbReference type="HOGENOM" id="CLU_133791_0_0_5"/>
<dbReference type="STRING" id="634452.APA01_20290"/>
<dbReference type="BioCyc" id="APAS634452:APA01_RS10315-MONOMER"/>
<evidence type="ECO:0000313" key="2">
    <source>
        <dbReference type="Proteomes" id="UP000000948"/>
    </source>
</evidence>
<dbReference type="Proteomes" id="UP000000948">
    <property type="component" value="Chromosome"/>
</dbReference>
<dbReference type="eggNOG" id="ENOG503306A">
    <property type="taxonomic scope" value="Bacteria"/>
</dbReference>
<dbReference type="KEGG" id="apt:APA01_20290"/>
<gene>
    <name evidence="1" type="ordered locus">APA01_20290</name>
</gene>
<sequence length="178" mass="19839">MKGRSMTEAEKHSSPLDRKLQTELLKRMAEIYPSHLSMSAFEKEYSGQHRKVIANICYLMEHGLCTAQIIPEIGWEVELTPPKITAKGLDFLADDGGLDAILSVVTVRFDADTLKGLLAAKIDEADAPEEEKTFFKKQLEALPDAALKAGTSEIVKLGVDHIPNIFHWLRILFPHAQS</sequence>
<protein>
    <submittedName>
        <fullName evidence="1">Uncharacterized protein</fullName>
    </submittedName>
</protein>
<organism evidence="1 2">
    <name type="scientific">Acetobacter pasteurianus (strain NBRC 105184 / IFO 3283-01)</name>
    <dbReference type="NCBI Taxonomy" id="634452"/>
    <lineage>
        <taxon>Bacteria</taxon>
        <taxon>Pseudomonadati</taxon>
        <taxon>Pseudomonadota</taxon>
        <taxon>Alphaproteobacteria</taxon>
        <taxon>Acetobacterales</taxon>
        <taxon>Acetobacteraceae</taxon>
        <taxon>Acetobacter</taxon>
    </lineage>
</organism>
<dbReference type="EMBL" id="AP011121">
    <property type="protein sequence ID" value="BAI00151.1"/>
    <property type="molecule type" value="Genomic_DNA"/>
</dbReference>
<dbReference type="AlphaFoldDB" id="C7JDD9"/>
<evidence type="ECO:0000313" key="1">
    <source>
        <dbReference type="EMBL" id="BAI00151.1"/>
    </source>
</evidence>
<accession>C7JDD9</accession>
<name>C7JDD9_ACEP3</name>